<dbReference type="Gene3D" id="3.40.50.2300">
    <property type="match status" value="2"/>
</dbReference>
<dbReference type="GO" id="GO:0000976">
    <property type="term" value="F:transcription cis-regulatory region binding"/>
    <property type="evidence" value="ECO:0007669"/>
    <property type="project" value="TreeGrafter"/>
</dbReference>
<keyword evidence="1" id="KW-0805">Transcription regulation</keyword>
<dbReference type="SUPFAM" id="SSF46689">
    <property type="entry name" value="Homeodomain-like"/>
    <property type="match status" value="1"/>
</dbReference>
<keyword evidence="3" id="KW-0804">Transcription</keyword>
<dbReference type="PROSITE" id="PS00041">
    <property type="entry name" value="HTH_ARAC_FAMILY_1"/>
    <property type="match status" value="1"/>
</dbReference>
<dbReference type="PROSITE" id="PS01124">
    <property type="entry name" value="HTH_ARAC_FAMILY_2"/>
    <property type="match status" value="1"/>
</dbReference>
<evidence type="ECO:0000313" key="6">
    <source>
        <dbReference type="Proteomes" id="UP000275510"/>
    </source>
</evidence>
<name>A0A3S4XMS7_ACTPL</name>
<dbReference type="EMBL" id="LR134515">
    <property type="protein sequence ID" value="VEJ17947.1"/>
    <property type="molecule type" value="Genomic_DNA"/>
</dbReference>
<dbReference type="Proteomes" id="UP000275510">
    <property type="component" value="Chromosome"/>
</dbReference>
<evidence type="ECO:0000256" key="2">
    <source>
        <dbReference type="ARBA" id="ARBA00023125"/>
    </source>
</evidence>
<evidence type="ECO:0000259" key="4">
    <source>
        <dbReference type="PROSITE" id="PS01124"/>
    </source>
</evidence>
<evidence type="ECO:0000256" key="3">
    <source>
        <dbReference type="ARBA" id="ARBA00023163"/>
    </source>
</evidence>
<gene>
    <name evidence="5" type="primary">rhaR</name>
    <name evidence="5" type="ORF">NCTC10976_02112</name>
</gene>
<dbReference type="SUPFAM" id="SSF53822">
    <property type="entry name" value="Periplasmic binding protein-like I"/>
    <property type="match status" value="1"/>
</dbReference>
<dbReference type="SMART" id="SM00342">
    <property type="entry name" value="HTH_ARAC"/>
    <property type="match status" value="1"/>
</dbReference>
<dbReference type="Pfam" id="PF22177">
    <property type="entry name" value="PBP1_XylR"/>
    <property type="match status" value="1"/>
</dbReference>
<evidence type="ECO:0000256" key="1">
    <source>
        <dbReference type="ARBA" id="ARBA00023015"/>
    </source>
</evidence>
<dbReference type="InterPro" id="IPR009057">
    <property type="entry name" value="Homeodomain-like_sf"/>
</dbReference>
<keyword evidence="2" id="KW-0238">DNA-binding</keyword>
<sequence length="405" mass="46789">MLARLSNYVMIFMEKKSFRIALCFNANKVYDRQVIEGIGQYIQASQCIWNIFMQDDFTYRKQDLEGLLIDGIIADFDDPETAALLSDMNIPVIAVGGSYQNPDYYPHIPYVATDNYALVETALLHLKQKGINRFAFYGIPSDEQKHWSVERKNAFIDLMEKYEHQTNIYLGHQVNAQNWLEAQSALSEWLASLPAQTGIIAVTDARARHLLQACEYLNIAVPEQISVIGIDNEELIQHLSRVSLSSVMQGTKQIGYQAAKMLHHLFEGKKLSHSPVLIPPLRVEQRRSTDFQAFQDPFVIQAMHYIHHNACKGIKTEQVLDHLRISRSNLEQRFKHELNKTIHQVIHEEKLNRAKYMLQFTDISIQEISEICGYPSLPYFYSVFKKEYADTPKAFRQSHHKILVE</sequence>
<dbReference type="AlphaFoldDB" id="A0A3S4XMS7"/>
<dbReference type="Pfam" id="PF13377">
    <property type="entry name" value="Peripla_BP_3"/>
    <property type="match status" value="1"/>
</dbReference>
<dbReference type="Gene3D" id="1.10.10.60">
    <property type="entry name" value="Homeodomain-like"/>
    <property type="match status" value="1"/>
</dbReference>
<dbReference type="InterPro" id="IPR046335">
    <property type="entry name" value="LacI/GalR-like_sensor"/>
</dbReference>
<dbReference type="InterPro" id="IPR028082">
    <property type="entry name" value="Peripla_BP_I"/>
</dbReference>
<dbReference type="GO" id="GO:0003700">
    <property type="term" value="F:DNA-binding transcription factor activity"/>
    <property type="evidence" value="ECO:0007669"/>
    <property type="project" value="InterPro"/>
</dbReference>
<reference evidence="5 6" key="1">
    <citation type="submission" date="2018-12" db="EMBL/GenBank/DDBJ databases">
        <authorList>
            <consortium name="Pathogen Informatics"/>
        </authorList>
    </citation>
    <scope>NUCLEOTIDE SEQUENCE [LARGE SCALE GENOMIC DNA]</scope>
    <source>
        <strain evidence="5 6">NCTC10976</strain>
    </source>
</reference>
<dbReference type="PANTHER" id="PTHR30146:SF24">
    <property type="entry name" value="XYLOSE OPERON REGULATORY PROTEIN"/>
    <property type="match status" value="1"/>
</dbReference>
<feature type="domain" description="HTH araC/xylS-type" evidence="4">
    <location>
        <begin position="300"/>
        <end position="398"/>
    </location>
</feature>
<dbReference type="InterPro" id="IPR018060">
    <property type="entry name" value="HTH_AraC"/>
</dbReference>
<dbReference type="PANTHER" id="PTHR30146">
    <property type="entry name" value="LACI-RELATED TRANSCRIPTIONAL REPRESSOR"/>
    <property type="match status" value="1"/>
</dbReference>
<evidence type="ECO:0000313" key="5">
    <source>
        <dbReference type="EMBL" id="VEJ17947.1"/>
    </source>
</evidence>
<organism evidence="5 6">
    <name type="scientific">Actinobacillus pleuropneumoniae</name>
    <name type="common">Haemophilus pleuropneumoniae</name>
    <dbReference type="NCBI Taxonomy" id="715"/>
    <lineage>
        <taxon>Bacteria</taxon>
        <taxon>Pseudomonadati</taxon>
        <taxon>Pseudomonadota</taxon>
        <taxon>Gammaproteobacteria</taxon>
        <taxon>Pasteurellales</taxon>
        <taxon>Pasteurellaceae</taxon>
        <taxon>Actinobacillus</taxon>
    </lineage>
</organism>
<dbReference type="InterPro" id="IPR054031">
    <property type="entry name" value="XylR_PBP1"/>
</dbReference>
<accession>A0A3S4XMS7</accession>
<dbReference type="CDD" id="cd01543">
    <property type="entry name" value="PBP1_XylR"/>
    <property type="match status" value="1"/>
</dbReference>
<dbReference type="InterPro" id="IPR018062">
    <property type="entry name" value="HTH_AraC-typ_CS"/>
</dbReference>
<dbReference type="Pfam" id="PF12833">
    <property type="entry name" value="HTH_18"/>
    <property type="match status" value="1"/>
</dbReference>
<protein>
    <submittedName>
        <fullName evidence="5">Xylose operon regulator</fullName>
    </submittedName>
</protein>
<proteinExistence type="predicted"/>